<dbReference type="AlphaFoldDB" id="A0A381TE19"/>
<dbReference type="PANTHER" id="PTHR11103:SF18">
    <property type="entry name" value="SLR1189 PROTEIN"/>
    <property type="match status" value="1"/>
</dbReference>
<organism evidence="4">
    <name type="scientific">marine metagenome</name>
    <dbReference type="NCBI Taxonomy" id="408172"/>
    <lineage>
        <taxon>unclassified sequences</taxon>
        <taxon>metagenomes</taxon>
        <taxon>ecological metagenomes</taxon>
    </lineage>
</organism>
<dbReference type="PANTHER" id="PTHR11103">
    <property type="entry name" value="SLR1189 PROTEIN"/>
    <property type="match status" value="1"/>
</dbReference>
<feature type="domain" description="Hcy-binding" evidence="3">
    <location>
        <begin position="1"/>
        <end position="286"/>
    </location>
</feature>
<dbReference type="GO" id="GO:0032259">
    <property type="term" value="P:methylation"/>
    <property type="evidence" value="ECO:0007669"/>
    <property type="project" value="UniProtKB-KW"/>
</dbReference>
<dbReference type="Gene3D" id="3.20.20.330">
    <property type="entry name" value="Homocysteine-binding-like domain"/>
    <property type="match status" value="1"/>
</dbReference>
<evidence type="ECO:0000313" key="4">
    <source>
        <dbReference type="EMBL" id="SVA12977.1"/>
    </source>
</evidence>
<dbReference type="InterPro" id="IPR017226">
    <property type="entry name" value="BHMT-like"/>
</dbReference>
<evidence type="ECO:0000259" key="3">
    <source>
        <dbReference type="PROSITE" id="PS50970"/>
    </source>
</evidence>
<dbReference type="InterPro" id="IPR003726">
    <property type="entry name" value="HCY_dom"/>
</dbReference>
<evidence type="ECO:0000256" key="2">
    <source>
        <dbReference type="ARBA" id="ARBA00022679"/>
    </source>
</evidence>
<keyword evidence="2" id="KW-0808">Transferase</keyword>
<dbReference type="PIRSF" id="PIRSF037505">
    <property type="entry name" value="Betaine_HMT"/>
    <property type="match status" value="1"/>
</dbReference>
<dbReference type="GO" id="GO:0009086">
    <property type="term" value="P:methionine biosynthetic process"/>
    <property type="evidence" value="ECO:0007669"/>
    <property type="project" value="InterPro"/>
</dbReference>
<dbReference type="SUPFAM" id="SSF82282">
    <property type="entry name" value="Homocysteine S-methyltransferase"/>
    <property type="match status" value="1"/>
</dbReference>
<dbReference type="GO" id="GO:0008168">
    <property type="term" value="F:methyltransferase activity"/>
    <property type="evidence" value="ECO:0007669"/>
    <property type="project" value="UniProtKB-KW"/>
</dbReference>
<evidence type="ECO:0000256" key="1">
    <source>
        <dbReference type="ARBA" id="ARBA00022603"/>
    </source>
</evidence>
<dbReference type="EMBL" id="UINC01004254">
    <property type="protein sequence ID" value="SVA12977.1"/>
    <property type="molecule type" value="Genomic_DNA"/>
</dbReference>
<sequence length="288" mass="30657">MTTLLDGGMGQELINRGAPRSAELWSAWAMLEDPGLVTAVHLDYVEAGADVITTNSYSTFADRLGPHGLGDQAEKLTRLAGHLAREVADSADRDVRVAGCLPPLRHSYNPSPDATYEELVAEYSEMVDHLAGFVDHFLCETMGACFEARAASDAARTAGKPVWVSFTLQGGDGAHLLDGTPFAEACSSIDADAFLLNCSSPEQIFDALPLLRAATGQPIGAYANAFHGMPVGWRGREGSPLPDARTDLGADPYTQVLMQWVDMGVDIVGGCCEIGPEHIARVRLALDA</sequence>
<gene>
    <name evidence="4" type="ORF">METZ01_LOCUS65831</name>
</gene>
<proteinExistence type="predicted"/>
<protein>
    <recommendedName>
        <fullName evidence="3">Hcy-binding domain-containing protein</fullName>
    </recommendedName>
</protein>
<dbReference type="PROSITE" id="PS50970">
    <property type="entry name" value="HCY"/>
    <property type="match status" value="1"/>
</dbReference>
<reference evidence="4" key="1">
    <citation type="submission" date="2018-05" db="EMBL/GenBank/DDBJ databases">
        <authorList>
            <person name="Lanie J.A."/>
            <person name="Ng W.-L."/>
            <person name="Kazmierczak K.M."/>
            <person name="Andrzejewski T.M."/>
            <person name="Davidsen T.M."/>
            <person name="Wayne K.J."/>
            <person name="Tettelin H."/>
            <person name="Glass J.I."/>
            <person name="Rusch D."/>
            <person name="Podicherti R."/>
            <person name="Tsui H.-C.T."/>
            <person name="Winkler M.E."/>
        </authorList>
    </citation>
    <scope>NUCLEOTIDE SEQUENCE</scope>
</reference>
<dbReference type="InterPro" id="IPR036589">
    <property type="entry name" value="HCY_dom_sf"/>
</dbReference>
<name>A0A381TE19_9ZZZZ</name>
<dbReference type="GO" id="GO:0008270">
    <property type="term" value="F:zinc ion binding"/>
    <property type="evidence" value="ECO:0007669"/>
    <property type="project" value="InterPro"/>
</dbReference>
<dbReference type="Pfam" id="PF02574">
    <property type="entry name" value="S-methyl_trans"/>
    <property type="match status" value="1"/>
</dbReference>
<keyword evidence="1" id="KW-0489">Methyltransferase</keyword>
<accession>A0A381TE19</accession>